<dbReference type="Proteomes" id="UP000186666">
    <property type="component" value="Unassembled WGS sequence"/>
</dbReference>
<organism evidence="1 2">
    <name type="scientific">Paenibacillus macquariensis</name>
    <dbReference type="NCBI Taxonomy" id="948756"/>
    <lineage>
        <taxon>Bacteria</taxon>
        <taxon>Bacillati</taxon>
        <taxon>Bacillota</taxon>
        <taxon>Bacilli</taxon>
        <taxon>Bacillales</taxon>
        <taxon>Paenibacillaceae</taxon>
        <taxon>Paenibacillus</taxon>
    </lineage>
</organism>
<accession>A0ABY1KE81</accession>
<evidence type="ECO:0000313" key="1">
    <source>
        <dbReference type="EMBL" id="SIR69952.1"/>
    </source>
</evidence>
<evidence type="ECO:0000313" key="2">
    <source>
        <dbReference type="Proteomes" id="UP000186666"/>
    </source>
</evidence>
<comment type="caution">
    <text evidence="1">The sequence shown here is derived from an EMBL/GenBank/DDBJ whole genome shotgun (WGS) entry which is preliminary data.</text>
</comment>
<reference evidence="1 2" key="1">
    <citation type="submission" date="2017-01" db="EMBL/GenBank/DDBJ databases">
        <authorList>
            <person name="Varghese N."/>
            <person name="Submissions S."/>
        </authorList>
    </citation>
    <scope>NUCLEOTIDE SEQUENCE [LARGE SCALE GENOMIC DNA]</scope>
    <source>
        <strain evidence="1 2">ATCC 23464</strain>
    </source>
</reference>
<name>A0ABY1KE81_9BACL</name>
<protein>
    <submittedName>
        <fullName evidence="1">Uncharacterized protein</fullName>
    </submittedName>
</protein>
<keyword evidence="2" id="KW-1185">Reference proteome</keyword>
<dbReference type="EMBL" id="FTNK01000036">
    <property type="protein sequence ID" value="SIR69952.1"/>
    <property type="molecule type" value="Genomic_DNA"/>
</dbReference>
<gene>
    <name evidence="1" type="ORF">SAMN05421578_13617</name>
</gene>
<proteinExistence type="predicted"/>
<sequence length="97" mass="11950">MLFQISEGIWKDSEDNLVAFDAQYMDMGYESNLLFRADYLEKYLREDDQSVVWDFYMEKMSERSRKEEWFICWTDNGTDIKHTIIDQYIELEMKDRF</sequence>